<name>A0A9W9M7D7_9EURO</name>
<evidence type="ECO:0000256" key="1">
    <source>
        <dbReference type="SAM" id="MobiDB-lite"/>
    </source>
</evidence>
<reference evidence="2" key="1">
    <citation type="submission" date="2022-11" db="EMBL/GenBank/DDBJ databases">
        <authorList>
            <person name="Petersen C."/>
        </authorList>
    </citation>
    <scope>NUCLEOTIDE SEQUENCE</scope>
    <source>
        <strain evidence="2">IBT 16849</strain>
    </source>
</reference>
<dbReference type="AlphaFoldDB" id="A0A9W9M7D7"/>
<accession>A0A9W9M7D7</accession>
<keyword evidence="3" id="KW-1185">Reference proteome</keyword>
<dbReference type="EMBL" id="JAPQKP010000005">
    <property type="protein sequence ID" value="KAJ5189937.1"/>
    <property type="molecule type" value="Genomic_DNA"/>
</dbReference>
<comment type="caution">
    <text evidence="2">The sequence shown here is derived from an EMBL/GenBank/DDBJ whole genome shotgun (WGS) entry which is preliminary data.</text>
</comment>
<sequence>MAEGGFGTGWEQSTSHNQITRSLASQTGYPDAATLVHLARALYLPRHDRKTTHIAVHDMSAQSAAATGTLPIGCTQYVVAVGTMPKPKGDGPDDITVAYDVDFNLGDNDAVMGSVKCRAPSSTLAEIDLVISTTEDQAAVLITNSENPAKISLDVTYPITPSSTRTGTVKHPYFTFEVPDADDEPTTFQWQIHPSQHGRLRYTLVCNPGSQEESNSPDIQAIYYHVGGLDDSLSLPYSEGMLLLPAGKSSVEEGIVVTSVLAMLWRLRELHRGKGKVTQAGKTGKLSSFKRMFTKE</sequence>
<proteinExistence type="predicted"/>
<gene>
    <name evidence="2" type="ORF">N7472_008951</name>
</gene>
<feature type="region of interest" description="Disordered" evidence="1">
    <location>
        <begin position="1"/>
        <end position="23"/>
    </location>
</feature>
<protein>
    <submittedName>
        <fullName evidence="2">Uncharacterized protein</fullName>
    </submittedName>
</protein>
<reference evidence="2" key="2">
    <citation type="journal article" date="2023" name="IMA Fungus">
        <title>Comparative genomic study of the Penicillium genus elucidates a diverse pangenome and 15 lateral gene transfer events.</title>
        <authorList>
            <person name="Petersen C."/>
            <person name="Sorensen T."/>
            <person name="Nielsen M.R."/>
            <person name="Sondergaard T.E."/>
            <person name="Sorensen J.L."/>
            <person name="Fitzpatrick D.A."/>
            <person name="Frisvad J.C."/>
            <person name="Nielsen K.L."/>
        </authorList>
    </citation>
    <scope>NUCLEOTIDE SEQUENCE</scope>
    <source>
        <strain evidence="2">IBT 16849</strain>
    </source>
</reference>
<organism evidence="2 3">
    <name type="scientific">Penicillium cf. griseofulvum</name>
    <dbReference type="NCBI Taxonomy" id="2972120"/>
    <lineage>
        <taxon>Eukaryota</taxon>
        <taxon>Fungi</taxon>
        <taxon>Dikarya</taxon>
        <taxon>Ascomycota</taxon>
        <taxon>Pezizomycotina</taxon>
        <taxon>Eurotiomycetes</taxon>
        <taxon>Eurotiomycetidae</taxon>
        <taxon>Eurotiales</taxon>
        <taxon>Aspergillaceae</taxon>
        <taxon>Penicillium</taxon>
    </lineage>
</organism>
<dbReference type="Proteomes" id="UP001150879">
    <property type="component" value="Unassembled WGS sequence"/>
</dbReference>
<evidence type="ECO:0000313" key="3">
    <source>
        <dbReference type="Proteomes" id="UP001150879"/>
    </source>
</evidence>
<evidence type="ECO:0000313" key="2">
    <source>
        <dbReference type="EMBL" id="KAJ5189937.1"/>
    </source>
</evidence>
<feature type="compositionally biased region" description="Polar residues" evidence="1">
    <location>
        <begin position="10"/>
        <end position="23"/>
    </location>
</feature>